<accession>A0A0G4GPX7</accession>
<comment type="similarity">
    <text evidence="1">Belongs to the peptidase S33 family. ABHD4/ABHD5 subfamily.</text>
</comment>
<reference evidence="4 5" key="1">
    <citation type="submission" date="2014-11" db="EMBL/GenBank/DDBJ databases">
        <authorList>
            <person name="Zhu J."/>
            <person name="Qi W."/>
            <person name="Song R."/>
        </authorList>
    </citation>
    <scope>NUCLEOTIDE SEQUENCE [LARGE SCALE GENOMIC DNA]</scope>
</reference>
<dbReference type="EMBL" id="CDMY01000752">
    <property type="protein sequence ID" value="CEM32426.1"/>
    <property type="molecule type" value="Genomic_DNA"/>
</dbReference>
<dbReference type="InterPro" id="IPR029058">
    <property type="entry name" value="AB_hydrolase_fold"/>
</dbReference>
<evidence type="ECO:0000259" key="3">
    <source>
        <dbReference type="Pfam" id="PF12146"/>
    </source>
</evidence>
<evidence type="ECO:0000256" key="2">
    <source>
        <dbReference type="SAM" id="MobiDB-lite"/>
    </source>
</evidence>
<evidence type="ECO:0000256" key="1">
    <source>
        <dbReference type="ARBA" id="ARBA00038097"/>
    </source>
</evidence>
<dbReference type="PANTHER" id="PTHR42886:SF29">
    <property type="entry name" value="PUMMELIG, ISOFORM A"/>
    <property type="match status" value="1"/>
</dbReference>
<feature type="domain" description="Serine aminopeptidase S33" evidence="3">
    <location>
        <begin position="30"/>
        <end position="167"/>
    </location>
</feature>
<dbReference type="OrthoDB" id="408373at2759"/>
<dbReference type="InterPro" id="IPR022742">
    <property type="entry name" value="Hydrolase_4"/>
</dbReference>
<dbReference type="AlphaFoldDB" id="A0A0G4GPX7"/>
<protein>
    <recommendedName>
        <fullName evidence="3">Serine aminopeptidase S33 domain-containing protein</fullName>
    </recommendedName>
</protein>
<dbReference type="SUPFAM" id="SSF53474">
    <property type="entry name" value="alpha/beta-Hydrolases"/>
    <property type="match status" value="1"/>
</dbReference>
<evidence type="ECO:0000313" key="4">
    <source>
        <dbReference type="EMBL" id="CEM32426.1"/>
    </source>
</evidence>
<feature type="region of interest" description="Disordered" evidence="2">
    <location>
        <begin position="285"/>
        <end position="305"/>
    </location>
</feature>
<proteinExistence type="inferred from homology"/>
<name>A0A0G4GPX7_VITBC</name>
<organism evidence="4 5">
    <name type="scientific">Vitrella brassicaformis (strain CCMP3155)</name>
    <dbReference type="NCBI Taxonomy" id="1169540"/>
    <lineage>
        <taxon>Eukaryota</taxon>
        <taxon>Sar</taxon>
        <taxon>Alveolata</taxon>
        <taxon>Colpodellida</taxon>
        <taxon>Vitrellaceae</taxon>
        <taxon>Vitrella</taxon>
    </lineage>
</organism>
<dbReference type="Gene3D" id="3.40.50.1820">
    <property type="entry name" value="alpha/beta hydrolase"/>
    <property type="match status" value="1"/>
</dbReference>
<dbReference type="Proteomes" id="UP000041254">
    <property type="component" value="Unassembled WGS sequence"/>
</dbReference>
<evidence type="ECO:0000313" key="5">
    <source>
        <dbReference type="Proteomes" id="UP000041254"/>
    </source>
</evidence>
<dbReference type="Pfam" id="PF12146">
    <property type="entry name" value="Hydrolase_4"/>
    <property type="match status" value="1"/>
</dbReference>
<gene>
    <name evidence="4" type="ORF">Vbra_10207</name>
</gene>
<dbReference type="InParanoid" id="A0A0G4GPX7"/>
<keyword evidence="5" id="KW-1185">Reference proteome</keyword>
<sequence length="410" mass="45700">MEHDFPFPYHSVVLKPSTEDASSDARDGGRPASKVVLLHGFNQCSECWTKTAEALRQRGHMVLLIDFLGWGSSARGATYRRCRLSTDLYVEQVRHAVLKVGWGDELLVMAGISLGGAVALKYVLKYDHVAAINLIAAAGRPEPHRTTPARVKGILSPFFAAWYLTKDTVDHLLEPVHMLLRATREPLLFFRRAHLISQTPDYLVPEEVFDLLPVRVKRLAYLYAEEDAWHGPDSFLSGFQHLRRLGHPAAGNLIVKGFNHSHVSMCLSIDDLLLHEEPIWHLPTDDDIERDRQEQPSTVSHHPSSDVLGDVVSPVGLRVCLAGSCGVLCSPVKDRDKVVPATDNAFYLTGSKGDPDIGTLTFNLKIEPENRKPSEAGWHRESRLRRLARRAATKLSSVGAKIRSLKDDIQ</sequence>
<dbReference type="PANTHER" id="PTHR42886">
    <property type="entry name" value="RE40534P-RELATED"/>
    <property type="match status" value="1"/>
</dbReference>
<dbReference type="STRING" id="1169540.A0A0G4GPX7"/>
<dbReference type="VEuPathDB" id="CryptoDB:Vbra_10207"/>